<dbReference type="PANTHER" id="PTHR10589:SF17">
    <property type="entry name" value="UBIQUITIN CARBOXYL-TERMINAL HYDROLASE"/>
    <property type="match status" value="1"/>
</dbReference>
<keyword evidence="6 7" id="KW-0788">Thiol protease</keyword>
<dbReference type="InterPro" id="IPR036959">
    <property type="entry name" value="Peptidase_C12_UCH_sf"/>
</dbReference>
<feature type="site" description="Important for enzyme activity" evidence="7">
    <location>
        <position position="199"/>
    </location>
</feature>
<dbReference type="FunFam" id="3.40.532.10:FF:000006">
    <property type="entry name" value="Ubiquitin carboxyl-terminal hydrolase"/>
    <property type="match status" value="1"/>
</dbReference>
<evidence type="ECO:0000256" key="6">
    <source>
        <dbReference type="ARBA" id="ARBA00022807"/>
    </source>
</evidence>
<dbReference type="SUPFAM" id="SSF54001">
    <property type="entry name" value="Cysteine proteinases"/>
    <property type="match status" value="1"/>
</dbReference>
<evidence type="ECO:0000256" key="4">
    <source>
        <dbReference type="ARBA" id="ARBA00022786"/>
    </source>
</evidence>
<comment type="similarity">
    <text evidence="2 7 8">Belongs to the peptidase C12 family.</text>
</comment>
<dbReference type="STRING" id="1330018.A0A167H043"/>
<feature type="active site" description="Proton donor" evidence="7">
    <location>
        <position position="182"/>
    </location>
</feature>
<dbReference type="AlphaFoldDB" id="A0A167H043"/>
<feature type="active site" description="Nucleophile" evidence="7">
    <location>
        <position position="108"/>
    </location>
</feature>
<evidence type="ECO:0000256" key="2">
    <source>
        <dbReference type="ARBA" id="ARBA00009326"/>
    </source>
</evidence>
<dbReference type="PROSITE" id="PS52048">
    <property type="entry name" value="UCH_DOMAIN"/>
    <property type="match status" value="1"/>
</dbReference>
<dbReference type="PRINTS" id="PR00707">
    <property type="entry name" value="UBCTHYDRLASE"/>
</dbReference>
<dbReference type="GO" id="GO:0006511">
    <property type="term" value="P:ubiquitin-dependent protein catabolic process"/>
    <property type="evidence" value="ECO:0007669"/>
    <property type="project" value="UniProtKB-UniRule"/>
</dbReference>
<evidence type="ECO:0000313" key="10">
    <source>
        <dbReference type="EMBL" id="KZO91090.1"/>
    </source>
</evidence>
<comment type="catalytic activity">
    <reaction evidence="1 7 8">
        <text>Thiol-dependent hydrolysis of ester, thioester, amide, peptide and isopeptide bonds formed by the C-terminal Gly of ubiquitin (a 76-residue protein attached to proteins as an intracellular targeting signal).</text>
        <dbReference type="EC" id="3.4.19.12"/>
    </reaction>
</comment>
<evidence type="ECO:0000256" key="7">
    <source>
        <dbReference type="PROSITE-ProRule" id="PRU01393"/>
    </source>
</evidence>
<dbReference type="InterPro" id="IPR038765">
    <property type="entry name" value="Papain-like_cys_pep_sf"/>
</dbReference>
<evidence type="ECO:0000256" key="3">
    <source>
        <dbReference type="ARBA" id="ARBA00022670"/>
    </source>
</evidence>
<name>A0A167H043_CALVF</name>
<keyword evidence="5 7" id="KW-0378">Hydrolase</keyword>
<evidence type="ECO:0000259" key="9">
    <source>
        <dbReference type="PROSITE" id="PS52048"/>
    </source>
</evidence>
<dbReference type="Gene3D" id="3.40.532.10">
    <property type="entry name" value="Peptidase C12, ubiquitin carboxyl-terminal hydrolase"/>
    <property type="match status" value="1"/>
</dbReference>
<proteinExistence type="inferred from homology"/>
<dbReference type="Proteomes" id="UP000076738">
    <property type="component" value="Unassembled WGS sequence"/>
</dbReference>
<organism evidence="10 11">
    <name type="scientific">Calocera viscosa (strain TUFC12733)</name>
    <dbReference type="NCBI Taxonomy" id="1330018"/>
    <lineage>
        <taxon>Eukaryota</taxon>
        <taxon>Fungi</taxon>
        <taxon>Dikarya</taxon>
        <taxon>Basidiomycota</taxon>
        <taxon>Agaricomycotina</taxon>
        <taxon>Dacrymycetes</taxon>
        <taxon>Dacrymycetales</taxon>
        <taxon>Dacrymycetaceae</taxon>
        <taxon>Calocera</taxon>
    </lineage>
</organism>
<dbReference type="EC" id="3.4.19.12" evidence="8"/>
<reference evidence="10 11" key="1">
    <citation type="journal article" date="2016" name="Mol. Biol. Evol.">
        <title>Comparative Genomics of Early-Diverging Mushroom-Forming Fungi Provides Insights into the Origins of Lignocellulose Decay Capabilities.</title>
        <authorList>
            <person name="Nagy L.G."/>
            <person name="Riley R."/>
            <person name="Tritt A."/>
            <person name="Adam C."/>
            <person name="Daum C."/>
            <person name="Floudas D."/>
            <person name="Sun H."/>
            <person name="Yadav J.S."/>
            <person name="Pangilinan J."/>
            <person name="Larsson K.H."/>
            <person name="Matsuura K."/>
            <person name="Barry K."/>
            <person name="Labutti K."/>
            <person name="Kuo R."/>
            <person name="Ohm R.A."/>
            <person name="Bhattacharya S.S."/>
            <person name="Shirouzu T."/>
            <person name="Yoshinaga Y."/>
            <person name="Martin F.M."/>
            <person name="Grigoriev I.V."/>
            <person name="Hibbett D.S."/>
        </authorList>
    </citation>
    <scope>NUCLEOTIDE SEQUENCE [LARGE SCALE GENOMIC DNA]</scope>
    <source>
        <strain evidence="10 11">TUFC12733</strain>
    </source>
</reference>
<evidence type="ECO:0000256" key="5">
    <source>
        <dbReference type="ARBA" id="ARBA00022801"/>
    </source>
</evidence>
<keyword evidence="11" id="KW-1185">Reference proteome</keyword>
<dbReference type="GO" id="GO:0005737">
    <property type="term" value="C:cytoplasm"/>
    <property type="evidence" value="ECO:0007669"/>
    <property type="project" value="TreeGrafter"/>
</dbReference>
<keyword evidence="3 7" id="KW-0645">Protease</keyword>
<dbReference type="Pfam" id="PF01088">
    <property type="entry name" value="Peptidase_C12"/>
    <property type="match status" value="1"/>
</dbReference>
<feature type="site" description="Transition state stabilizer" evidence="7">
    <location>
        <position position="102"/>
    </location>
</feature>
<dbReference type="PANTHER" id="PTHR10589">
    <property type="entry name" value="UBIQUITIN CARBOXYL-TERMINAL HYDROLASE"/>
    <property type="match status" value="1"/>
</dbReference>
<dbReference type="CDD" id="cd09616">
    <property type="entry name" value="Peptidase_C12_UCH_L1_L3"/>
    <property type="match status" value="1"/>
</dbReference>
<gene>
    <name evidence="10" type="ORF">CALVIDRAFT_551447</name>
</gene>
<dbReference type="GO" id="GO:0016579">
    <property type="term" value="P:protein deubiquitination"/>
    <property type="evidence" value="ECO:0007669"/>
    <property type="project" value="TreeGrafter"/>
</dbReference>
<sequence>MATTDAHPDDGYRAKYFIPLESDPDVFTQLIHNLGVSKTLSFVDVLSLTDPNLLAFIPRPVLALILVFPDFGDYAAGYAKEQAGKPEYEGSGPGEDAVWFKQTIGNACGLYALLHAVCNGKARDHVDANSPMARLLTEITPLSVGPRAHALESSTELEDAHRAAALQGQTVAPPAEDHVEHHYICFVRSHKNGHLYQMDGMLKGPVDLGEAGGEDDLMGERTLQVVRKFVETGEQGNVGFSLMALVEDPN</sequence>
<evidence type="ECO:0000256" key="8">
    <source>
        <dbReference type="RuleBase" id="RU361215"/>
    </source>
</evidence>
<evidence type="ECO:0000313" key="11">
    <source>
        <dbReference type="Proteomes" id="UP000076738"/>
    </source>
</evidence>
<evidence type="ECO:0000256" key="1">
    <source>
        <dbReference type="ARBA" id="ARBA00000707"/>
    </source>
</evidence>
<keyword evidence="4 7" id="KW-0833">Ubl conjugation pathway</keyword>
<accession>A0A167H043</accession>
<protein>
    <recommendedName>
        <fullName evidence="8">Ubiquitin carboxyl-terminal hydrolase</fullName>
        <ecNumber evidence="8">3.4.19.12</ecNumber>
    </recommendedName>
</protein>
<dbReference type="EMBL" id="KV417329">
    <property type="protein sequence ID" value="KZO91090.1"/>
    <property type="molecule type" value="Genomic_DNA"/>
</dbReference>
<dbReference type="InterPro" id="IPR001578">
    <property type="entry name" value="Peptidase_C12_UCH"/>
</dbReference>
<dbReference type="OrthoDB" id="427186at2759"/>
<feature type="domain" description="UCH catalytic" evidence="9">
    <location>
        <begin position="16"/>
        <end position="247"/>
    </location>
</feature>
<dbReference type="GO" id="GO:0004843">
    <property type="term" value="F:cysteine-type deubiquitinase activity"/>
    <property type="evidence" value="ECO:0007669"/>
    <property type="project" value="UniProtKB-UniRule"/>
</dbReference>